<accession>A0ABN0ZQK7</accession>
<reference evidence="1 2" key="1">
    <citation type="journal article" date="2019" name="Int. J. Syst. Evol. Microbiol.">
        <title>The Global Catalogue of Microorganisms (GCM) 10K type strain sequencing project: providing services to taxonomists for standard genome sequencing and annotation.</title>
        <authorList>
            <consortium name="The Broad Institute Genomics Platform"/>
            <consortium name="The Broad Institute Genome Sequencing Center for Infectious Disease"/>
            <person name="Wu L."/>
            <person name="Ma J."/>
        </authorList>
    </citation>
    <scope>NUCLEOTIDE SEQUENCE [LARGE SCALE GENOMIC DNA]</scope>
    <source>
        <strain evidence="1 2">JCM 10649</strain>
    </source>
</reference>
<keyword evidence="2" id="KW-1185">Reference proteome</keyword>
<name>A0ABN0ZQK7_9ACTN</name>
<proteinExistence type="predicted"/>
<gene>
    <name evidence="1" type="ORF">GCM10009544_18080</name>
</gene>
<evidence type="ECO:0000313" key="1">
    <source>
        <dbReference type="EMBL" id="GAA0455735.1"/>
    </source>
</evidence>
<comment type="caution">
    <text evidence="1">The sequence shown here is derived from an EMBL/GenBank/DDBJ whole genome shotgun (WGS) entry which is preliminary data.</text>
</comment>
<protein>
    <submittedName>
        <fullName evidence="1">Uncharacterized protein</fullName>
    </submittedName>
</protein>
<organism evidence="1 2">
    <name type="scientific">Streptomyces stramineus</name>
    <dbReference type="NCBI Taxonomy" id="173861"/>
    <lineage>
        <taxon>Bacteria</taxon>
        <taxon>Bacillati</taxon>
        <taxon>Actinomycetota</taxon>
        <taxon>Actinomycetes</taxon>
        <taxon>Kitasatosporales</taxon>
        <taxon>Streptomycetaceae</taxon>
        <taxon>Streptomyces</taxon>
    </lineage>
</organism>
<evidence type="ECO:0000313" key="2">
    <source>
        <dbReference type="Proteomes" id="UP001499895"/>
    </source>
</evidence>
<dbReference type="Proteomes" id="UP001499895">
    <property type="component" value="Unassembled WGS sequence"/>
</dbReference>
<dbReference type="EMBL" id="BAAAHB010000013">
    <property type="protein sequence ID" value="GAA0455735.1"/>
    <property type="molecule type" value="Genomic_DNA"/>
</dbReference>
<sequence>MRSWTVVGTRCDVSGEADALAVFAGALPAQFLNGTDQTTGWVRVVEAPDASEAASAAELQAEALHDHA</sequence>